<feature type="zinc finger region" description="C4-type" evidence="5">
    <location>
        <begin position="18"/>
        <end position="40"/>
    </location>
</feature>
<dbReference type="PROSITE" id="PS01168">
    <property type="entry name" value="RIBOSOMAL_S27E"/>
    <property type="match status" value="1"/>
</dbReference>
<dbReference type="GO" id="GO:0006412">
    <property type="term" value="P:translation"/>
    <property type="evidence" value="ECO:0007669"/>
    <property type="project" value="UniProtKB-UniRule"/>
</dbReference>
<dbReference type="Proteomes" id="UP000590964">
    <property type="component" value="Unassembled WGS sequence"/>
</dbReference>
<feature type="binding site" evidence="5">
    <location>
        <position position="37"/>
    </location>
    <ligand>
        <name>Zn(2+)</name>
        <dbReference type="ChEBI" id="CHEBI:29105"/>
    </ligand>
</feature>
<comment type="caution">
    <text evidence="7">The sequence shown here is derived from an EMBL/GenBank/DDBJ whole genome shotgun (WGS) entry which is preliminary data.</text>
</comment>
<evidence type="ECO:0000256" key="4">
    <source>
        <dbReference type="ARBA" id="ARBA00023274"/>
    </source>
</evidence>
<reference evidence="8" key="2">
    <citation type="submission" date="2021-03" db="EMBL/GenBank/DDBJ databases">
        <authorList>
            <person name="Jaffe A."/>
        </authorList>
    </citation>
    <scope>NUCLEOTIDE SEQUENCE</scope>
    <source>
        <strain evidence="8">RIFCSPLOWO2_01_FULL_43_13</strain>
    </source>
</reference>
<comment type="cofactor">
    <cofactor evidence="5 6">
        <name>Zn(2+)</name>
        <dbReference type="ChEBI" id="CHEBI:29105"/>
    </cofactor>
    <text evidence="5 6">Binds 1 zinc ion per subunit.</text>
</comment>
<reference evidence="7" key="1">
    <citation type="journal article" date="2020" name="bioRxiv">
        <title>A rank-normalized archaeal taxonomy based on genome phylogeny resolves widespread incomplete and uneven classifications.</title>
        <authorList>
            <person name="Rinke C."/>
            <person name="Chuvochina M."/>
            <person name="Mussig A.J."/>
            <person name="Chaumeil P.-A."/>
            <person name="Waite D.W."/>
            <person name="Whitman W.B."/>
            <person name="Parks D.H."/>
            <person name="Hugenholtz P."/>
        </authorList>
    </citation>
    <scope>NUCLEOTIDE SEQUENCE</scope>
    <source>
        <strain evidence="7">UBA10191</strain>
    </source>
</reference>
<gene>
    <name evidence="5" type="primary">rps27e</name>
    <name evidence="7" type="ORF">HA222_00255</name>
    <name evidence="8" type="ORF">J4478_03755</name>
</gene>
<comment type="subunit">
    <text evidence="5">Part of the 30S ribosomal subunit.</text>
</comment>
<reference evidence="8" key="3">
    <citation type="submission" date="2021-05" db="EMBL/GenBank/DDBJ databases">
        <title>Protein family content uncovers lineage relationships and bacterial pathway maintenance mechanisms in DPANN archaea.</title>
        <authorList>
            <person name="Castelle C.J."/>
            <person name="Meheust R."/>
            <person name="Jaffe A.L."/>
            <person name="Seitz K."/>
            <person name="Gong X."/>
            <person name="Baker B.J."/>
            <person name="Banfield J.F."/>
        </authorList>
    </citation>
    <scope>NUCLEOTIDE SEQUENCE</scope>
    <source>
        <strain evidence="8">RIFCSPLOWO2_01_FULL_43_13</strain>
    </source>
</reference>
<organism evidence="7 9">
    <name type="scientific">Candidatus Iainarchaeum sp</name>
    <dbReference type="NCBI Taxonomy" id="3101447"/>
    <lineage>
        <taxon>Archaea</taxon>
        <taxon>Candidatus Iainarchaeota</taxon>
        <taxon>Candidatus Iainarchaeia</taxon>
        <taxon>Candidatus Iainarchaeales</taxon>
        <taxon>Candidatus Iainarchaeaceae</taxon>
        <taxon>Candidatus Iainarchaeum</taxon>
    </lineage>
</organism>
<evidence type="ECO:0000256" key="6">
    <source>
        <dbReference type="RuleBase" id="RU000671"/>
    </source>
</evidence>
<evidence type="ECO:0000256" key="5">
    <source>
        <dbReference type="HAMAP-Rule" id="MF_00371"/>
    </source>
</evidence>
<feature type="binding site" evidence="5">
    <location>
        <position position="21"/>
    </location>
    <ligand>
        <name>Zn(2+)</name>
        <dbReference type="ChEBI" id="CHEBI:29105"/>
    </ligand>
</feature>
<keyword evidence="2 5" id="KW-0862">Zinc</keyword>
<dbReference type="InterPro" id="IPR023407">
    <property type="entry name" value="Ribosomal_eS27_Zn-bd_dom_sf"/>
</dbReference>
<dbReference type="SUPFAM" id="SSF57829">
    <property type="entry name" value="Zn-binding ribosomal proteins"/>
    <property type="match status" value="1"/>
</dbReference>
<dbReference type="Proteomes" id="UP000680185">
    <property type="component" value="Unassembled WGS sequence"/>
</dbReference>
<evidence type="ECO:0000313" key="8">
    <source>
        <dbReference type="EMBL" id="MBS3058487.1"/>
    </source>
</evidence>
<protein>
    <recommendedName>
        <fullName evidence="5">Small ribosomal subunit protein eS27</fullName>
    </recommendedName>
</protein>
<evidence type="ECO:0000256" key="3">
    <source>
        <dbReference type="ARBA" id="ARBA00022980"/>
    </source>
</evidence>
<feature type="binding site" evidence="5">
    <location>
        <position position="40"/>
    </location>
    <ligand>
        <name>Zn(2+)</name>
        <dbReference type="ChEBI" id="CHEBI:29105"/>
    </ligand>
</feature>
<dbReference type="NCBIfam" id="NF001629">
    <property type="entry name" value="PRK00415.1"/>
    <property type="match status" value="1"/>
</dbReference>
<dbReference type="InterPro" id="IPR011332">
    <property type="entry name" value="Ribosomal_zn-bd"/>
</dbReference>
<keyword evidence="5 6" id="KW-0479">Metal-binding</keyword>
<evidence type="ECO:0000256" key="1">
    <source>
        <dbReference type="ARBA" id="ARBA00010919"/>
    </source>
</evidence>
<evidence type="ECO:0000313" key="7">
    <source>
        <dbReference type="EMBL" id="HIH21081.1"/>
    </source>
</evidence>
<evidence type="ECO:0000256" key="2">
    <source>
        <dbReference type="ARBA" id="ARBA00022833"/>
    </source>
</evidence>
<dbReference type="EMBL" id="DUFW01000003">
    <property type="protein sequence ID" value="HIH21081.1"/>
    <property type="molecule type" value="Genomic_DNA"/>
</dbReference>
<name>A0A7J4JTG0_9ARCH</name>
<keyword evidence="4 5" id="KW-0687">Ribonucleoprotein</keyword>
<dbReference type="Gene3D" id="2.20.25.100">
    <property type="entry name" value="Zn-binding ribosomal proteins"/>
    <property type="match status" value="1"/>
</dbReference>
<dbReference type="Pfam" id="PF01667">
    <property type="entry name" value="Ribosomal_S27e"/>
    <property type="match status" value="1"/>
</dbReference>
<dbReference type="GO" id="GO:1990904">
    <property type="term" value="C:ribonucleoprotein complex"/>
    <property type="evidence" value="ECO:0007669"/>
    <property type="project" value="UniProtKB-KW"/>
</dbReference>
<accession>A0A7J4JTG0</accession>
<dbReference type="EMBL" id="JAGVWB010000025">
    <property type="protein sequence ID" value="MBS3058487.1"/>
    <property type="molecule type" value="Genomic_DNA"/>
</dbReference>
<dbReference type="GO" id="GO:0008270">
    <property type="term" value="F:zinc ion binding"/>
    <property type="evidence" value="ECO:0007669"/>
    <property type="project" value="UniProtKB-UniRule"/>
</dbReference>
<dbReference type="AlphaFoldDB" id="A0A7J4JTG0"/>
<comment type="similarity">
    <text evidence="1 5 6">Belongs to the eukaryotic ribosomal protein eS27 family.</text>
</comment>
<evidence type="ECO:0000313" key="9">
    <source>
        <dbReference type="Proteomes" id="UP000590964"/>
    </source>
</evidence>
<proteinExistence type="inferred from homology"/>
<dbReference type="GO" id="GO:0005840">
    <property type="term" value="C:ribosome"/>
    <property type="evidence" value="ECO:0007669"/>
    <property type="project" value="UniProtKB-KW"/>
</dbReference>
<keyword evidence="5 6" id="KW-0863">Zinc-finger</keyword>
<dbReference type="InterPro" id="IPR000592">
    <property type="entry name" value="Ribosomal_eS27"/>
</dbReference>
<keyword evidence="3 5" id="KW-0689">Ribosomal protein</keyword>
<dbReference type="GO" id="GO:0003735">
    <property type="term" value="F:structural constituent of ribosome"/>
    <property type="evidence" value="ECO:0007669"/>
    <property type="project" value="InterPro"/>
</dbReference>
<dbReference type="HAMAP" id="MF_00371">
    <property type="entry name" value="Ribosomal_eS27"/>
    <property type="match status" value="1"/>
</dbReference>
<sequence length="64" mass="6926">MAYRIIPETKSRFLKIKCPGCGNDQIVFSKASSGIKCLVCSKELASSTGGKIIVKAKEFKELSS</sequence>
<feature type="binding site" evidence="5">
    <location>
        <position position="18"/>
    </location>
    <ligand>
        <name>Zn(2+)</name>
        <dbReference type="ChEBI" id="CHEBI:29105"/>
    </ligand>
</feature>